<dbReference type="OrthoDB" id="4589291at2759"/>
<reference evidence="3" key="1">
    <citation type="journal article" date="2014" name="Genome Announc.">
        <title>Draft genome sequence of Colletotrichum sublineola, a destructive pathogen of cultivated sorghum.</title>
        <authorList>
            <person name="Baroncelli R."/>
            <person name="Sanz-Martin J.M."/>
            <person name="Rech G.E."/>
            <person name="Sukno S.A."/>
            <person name="Thon M.R."/>
        </authorList>
    </citation>
    <scope>NUCLEOTIDE SEQUENCE [LARGE SCALE GENOMIC DNA]</scope>
    <source>
        <strain evidence="3">TX430BB</strain>
    </source>
</reference>
<dbReference type="HOGENOM" id="CLU_447590_0_0_1"/>
<accession>A0A066XE00</accession>
<gene>
    <name evidence="2" type="ORF">CSUB01_04205</name>
</gene>
<name>A0A066XE00_COLSU</name>
<feature type="compositionally biased region" description="Low complexity" evidence="1">
    <location>
        <begin position="387"/>
        <end position="413"/>
    </location>
</feature>
<dbReference type="AlphaFoldDB" id="A0A066XE00"/>
<evidence type="ECO:0000313" key="3">
    <source>
        <dbReference type="Proteomes" id="UP000027238"/>
    </source>
</evidence>
<feature type="region of interest" description="Disordered" evidence="1">
    <location>
        <begin position="564"/>
        <end position="585"/>
    </location>
</feature>
<dbReference type="eggNOG" id="ENOG502R0P1">
    <property type="taxonomic scope" value="Eukaryota"/>
</dbReference>
<dbReference type="Proteomes" id="UP000027238">
    <property type="component" value="Unassembled WGS sequence"/>
</dbReference>
<comment type="caution">
    <text evidence="2">The sequence shown here is derived from an EMBL/GenBank/DDBJ whole genome shotgun (WGS) entry which is preliminary data.</text>
</comment>
<dbReference type="EMBL" id="JMSE01001170">
    <property type="protein sequence ID" value="KDN63986.1"/>
    <property type="molecule type" value="Genomic_DNA"/>
</dbReference>
<protein>
    <submittedName>
        <fullName evidence="2">Uncharacterized protein</fullName>
    </submittedName>
</protein>
<sequence length="610" mass="66967">MASEDGHSRHYQEVRDEPANSRTLAWRDIDLQLLSSDFENEIYNERPFSNRPVPKLFQISSTFFSQRQNLTHFLIQPTLASSFPTQTDLKTLGEIGDPAITTSLEHRLISNPYQHPSDTMVNTRGVYRQAASPSRVPVARRHGLQHYDSPAWRNLKPNVCFLFDPKLPNSEPTEGNIYDWEAKLQAKARDVPRLLREGFYWNTANVDWEAGYIQLDLSTDDEPGAADYWSCSRTFFLSDLSDDPQWTAKLVVYAAETSVLSRFTLSSINMDTMNWATAWRKVNEQGNNEQWVYTWDRYDPEENFNAIYGDMPLKGWWPWPRLDFDDDDVTLSRTAVPPHMQRRFEIVNGKKMEEESTDVLVGQKLKVSQGLFSLSLRGSPLQPRPASPGDASPQGSGPSGQQAASSQVSANTRSARRRAEAAAGQLAPGGGVRPPNTGFHPPPLDNLAHPAPEPVHLPIPVVARLLSLPFPPALSLPEPNDLEPAQHAPDPPAQVPEAPHAADADLAHGAALSGAHAALGEEVPLHQAGGLPAPDALAVRQQLRLVVQLAADADEQGHAAAEDVAPLVGPGVGGGPQRDAAEGRSARVVAHVDPARREEVPVDGVAHLGR</sequence>
<evidence type="ECO:0000256" key="1">
    <source>
        <dbReference type="SAM" id="MobiDB-lite"/>
    </source>
</evidence>
<feature type="region of interest" description="Disordered" evidence="1">
    <location>
        <begin position="376"/>
        <end position="451"/>
    </location>
</feature>
<organism evidence="2 3">
    <name type="scientific">Colletotrichum sublineola</name>
    <name type="common">Sorghum anthracnose fungus</name>
    <dbReference type="NCBI Taxonomy" id="1173701"/>
    <lineage>
        <taxon>Eukaryota</taxon>
        <taxon>Fungi</taxon>
        <taxon>Dikarya</taxon>
        <taxon>Ascomycota</taxon>
        <taxon>Pezizomycotina</taxon>
        <taxon>Sordariomycetes</taxon>
        <taxon>Hypocreomycetidae</taxon>
        <taxon>Glomerellales</taxon>
        <taxon>Glomerellaceae</taxon>
        <taxon>Colletotrichum</taxon>
        <taxon>Colletotrichum graminicola species complex</taxon>
    </lineage>
</organism>
<feature type="region of interest" description="Disordered" evidence="1">
    <location>
        <begin position="476"/>
        <end position="501"/>
    </location>
</feature>
<keyword evidence="3" id="KW-1185">Reference proteome</keyword>
<evidence type="ECO:0000313" key="2">
    <source>
        <dbReference type="EMBL" id="KDN63986.1"/>
    </source>
</evidence>
<proteinExistence type="predicted"/>